<gene>
    <name evidence="2" type="ORF">BDK51DRAFT_52934</name>
</gene>
<evidence type="ECO:0000313" key="3">
    <source>
        <dbReference type="Proteomes" id="UP000269721"/>
    </source>
</evidence>
<keyword evidence="3" id="KW-1185">Reference proteome</keyword>
<protein>
    <submittedName>
        <fullName evidence="2">Uncharacterized protein</fullName>
    </submittedName>
</protein>
<sequence length="265" mass="29398">MALWTAYALVVDNILSFIFIYRLWNCRARLARQQTDDRLREWTRVVGALAVLCLVTWIGLAVLLVDNVCFDDAPATKSLMFRVAFACTPLDFSGALVFIYTVRRLMGQAEERESDGGKVRDGTLEKGAGPGVLRGSVSEYAAHAPSRAQFFEICSAAVNVCWGSEKRLWTLGSYGPRLIEVNWGGCVSGPSDFKNRAVSTDSCKPSRSTYMDVVVGHQRLDDPETHLNQQQVDEGRERVECVEGPHQRVEASKFPVFGLVADLNS</sequence>
<accession>A0A4P9W2D8</accession>
<dbReference type="EMBL" id="ML000322">
    <property type="protein sequence ID" value="RKO84246.1"/>
    <property type="molecule type" value="Genomic_DNA"/>
</dbReference>
<keyword evidence="1" id="KW-1133">Transmembrane helix</keyword>
<reference evidence="3" key="1">
    <citation type="journal article" date="2018" name="Nat. Microbiol.">
        <title>Leveraging single-cell genomics to expand the fungal tree of life.</title>
        <authorList>
            <person name="Ahrendt S.R."/>
            <person name="Quandt C.A."/>
            <person name="Ciobanu D."/>
            <person name="Clum A."/>
            <person name="Salamov A."/>
            <person name="Andreopoulos B."/>
            <person name="Cheng J.F."/>
            <person name="Woyke T."/>
            <person name="Pelin A."/>
            <person name="Henrissat B."/>
            <person name="Reynolds N.K."/>
            <person name="Benny G.L."/>
            <person name="Smith M.E."/>
            <person name="James T.Y."/>
            <person name="Grigoriev I.V."/>
        </authorList>
    </citation>
    <scope>NUCLEOTIDE SEQUENCE [LARGE SCALE GENOMIC DNA]</scope>
</reference>
<organism evidence="2 3">
    <name type="scientific">Blyttiomyces helicus</name>
    <dbReference type="NCBI Taxonomy" id="388810"/>
    <lineage>
        <taxon>Eukaryota</taxon>
        <taxon>Fungi</taxon>
        <taxon>Fungi incertae sedis</taxon>
        <taxon>Chytridiomycota</taxon>
        <taxon>Chytridiomycota incertae sedis</taxon>
        <taxon>Chytridiomycetes</taxon>
        <taxon>Chytridiomycetes incertae sedis</taxon>
        <taxon>Blyttiomyces</taxon>
    </lineage>
</organism>
<evidence type="ECO:0000313" key="2">
    <source>
        <dbReference type="EMBL" id="RKO84246.1"/>
    </source>
</evidence>
<dbReference type="Proteomes" id="UP000269721">
    <property type="component" value="Unassembled WGS sequence"/>
</dbReference>
<dbReference type="AlphaFoldDB" id="A0A4P9W2D8"/>
<feature type="transmembrane region" description="Helical" evidence="1">
    <location>
        <begin position="45"/>
        <end position="64"/>
    </location>
</feature>
<proteinExistence type="predicted"/>
<keyword evidence="1" id="KW-0812">Transmembrane</keyword>
<evidence type="ECO:0000256" key="1">
    <source>
        <dbReference type="SAM" id="Phobius"/>
    </source>
</evidence>
<keyword evidence="1" id="KW-0472">Membrane</keyword>
<name>A0A4P9W2D8_9FUNG</name>
<feature type="transmembrane region" description="Helical" evidence="1">
    <location>
        <begin position="79"/>
        <end position="102"/>
    </location>
</feature>
<dbReference type="OrthoDB" id="2118451at2759"/>
<feature type="transmembrane region" description="Helical" evidence="1">
    <location>
        <begin position="6"/>
        <end position="24"/>
    </location>
</feature>